<comment type="caution">
    <text evidence="1">The sequence shown here is derived from an EMBL/GenBank/DDBJ whole genome shotgun (WGS) entry which is preliminary data.</text>
</comment>
<dbReference type="Gene3D" id="2.30.29.30">
    <property type="entry name" value="Pleckstrin-homology domain (PH domain)/Phosphotyrosine-binding domain (PTB)"/>
    <property type="match status" value="1"/>
</dbReference>
<dbReference type="AlphaFoldDB" id="A0A392MNP9"/>
<proteinExistence type="predicted"/>
<dbReference type="EMBL" id="LXQA010014965">
    <property type="protein sequence ID" value="MCH88843.1"/>
    <property type="molecule type" value="Genomic_DNA"/>
</dbReference>
<organism evidence="1 2">
    <name type="scientific">Trifolium medium</name>
    <dbReference type="NCBI Taxonomy" id="97028"/>
    <lineage>
        <taxon>Eukaryota</taxon>
        <taxon>Viridiplantae</taxon>
        <taxon>Streptophyta</taxon>
        <taxon>Embryophyta</taxon>
        <taxon>Tracheophyta</taxon>
        <taxon>Spermatophyta</taxon>
        <taxon>Magnoliopsida</taxon>
        <taxon>eudicotyledons</taxon>
        <taxon>Gunneridae</taxon>
        <taxon>Pentapetalae</taxon>
        <taxon>rosids</taxon>
        <taxon>fabids</taxon>
        <taxon>Fabales</taxon>
        <taxon>Fabaceae</taxon>
        <taxon>Papilionoideae</taxon>
        <taxon>50 kb inversion clade</taxon>
        <taxon>NPAAA clade</taxon>
        <taxon>Hologalegina</taxon>
        <taxon>IRL clade</taxon>
        <taxon>Trifolieae</taxon>
        <taxon>Trifolium</taxon>
    </lineage>
</organism>
<keyword evidence="2" id="KW-1185">Reference proteome</keyword>
<sequence length="80" mass="9243">MVGFIFSGILLQDETSLIWISHGKEKHLKLASVLRIISGQRTAVFRRFLRPEKDYLSFSLIYKKGERSLDLICKDTAEVE</sequence>
<reference evidence="1 2" key="1">
    <citation type="journal article" date="2018" name="Front. Plant Sci.">
        <title>Red Clover (Trifolium pratense) and Zigzag Clover (T. medium) - A Picture of Genomic Similarities and Differences.</title>
        <authorList>
            <person name="Dluhosova J."/>
            <person name="Istvanek J."/>
            <person name="Nedelnik J."/>
            <person name="Repkova J."/>
        </authorList>
    </citation>
    <scope>NUCLEOTIDE SEQUENCE [LARGE SCALE GENOMIC DNA]</scope>
    <source>
        <strain evidence="1">10/8</strain>
        <strain evidence="2">cv. 10/8</strain>
        <tissue evidence="1">Leaf</tissue>
    </source>
</reference>
<dbReference type="EMBL" id="LXQA010091512">
    <property type="protein sequence ID" value="MCI14224.1"/>
    <property type="molecule type" value="Genomic_DNA"/>
</dbReference>
<protein>
    <submittedName>
        <fullName evidence="1">E3 ubiquitin-protein ligase HERC2-like</fullName>
    </submittedName>
</protein>
<dbReference type="InterPro" id="IPR011993">
    <property type="entry name" value="PH-like_dom_sf"/>
</dbReference>
<dbReference type="Proteomes" id="UP000265520">
    <property type="component" value="Unassembled WGS sequence"/>
</dbReference>
<evidence type="ECO:0000313" key="2">
    <source>
        <dbReference type="Proteomes" id="UP000265520"/>
    </source>
</evidence>
<dbReference type="SUPFAM" id="SSF50729">
    <property type="entry name" value="PH domain-like"/>
    <property type="match status" value="1"/>
</dbReference>
<name>A0A392MNP9_9FABA</name>
<gene>
    <name evidence="1" type="ORF">A2U01_0009736</name>
</gene>
<accession>A0A392MNP9</accession>
<feature type="non-terminal residue" evidence="1">
    <location>
        <position position="80"/>
    </location>
</feature>
<evidence type="ECO:0000313" key="1">
    <source>
        <dbReference type="EMBL" id="MCH88843.1"/>
    </source>
</evidence>